<evidence type="ECO:0000313" key="3">
    <source>
        <dbReference type="Proteomes" id="UP000254055"/>
    </source>
</evidence>
<reference evidence="2 3" key="1">
    <citation type="submission" date="2018-06" db="EMBL/GenBank/DDBJ databases">
        <authorList>
            <consortium name="Pathogen Informatics"/>
            <person name="Doyle S."/>
        </authorList>
    </citation>
    <scope>NUCLEOTIDE SEQUENCE [LARGE SCALE GENOMIC DNA]</scope>
    <source>
        <strain evidence="2 3">NCTC12229</strain>
    </source>
</reference>
<organism evidence="2 3">
    <name type="scientific">Neisseria zoodegmatis</name>
    <dbReference type="NCBI Taxonomy" id="326523"/>
    <lineage>
        <taxon>Bacteria</taxon>
        <taxon>Pseudomonadati</taxon>
        <taxon>Pseudomonadota</taxon>
        <taxon>Betaproteobacteria</taxon>
        <taxon>Neisseriales</taxon>
        <taxon>Neisseriaceae</taxon>
        <taxon>Neisseria</taxon>
    </lineage>
</organism>
<feature type="chain" id="PRO_5016895399" description="Lipoprotein" evidence="1">
    <location>
        <begin position="22"/>
        <end position="211"/>
    </location>
</feature>
<evidence type="ECO:0000256" key="1">
    <source>
        <dbReference type="SAM" id="SignalP"/>
    </source>
</evidence>
<dbReference type="Proteomes" id="UP000254055">
    <property type="component" value="Unassembled WGS sequence"/>
</dbReference>
<dbReference type="AlphaFoldDB" id="A0A378WFA4"/>
<dbReference type="OrthoDB" id="8601913at2"/>
<name>A0A378WFA4_9NEIS</name>
<feature type="signal peptide" evidence="1">
    <location>
        <begin position="1"/>
        <end position="21"/>
    </location>
</feature>
<proteinExistence type="predicted"/>
<keyword evidence="1" id="KW-0732">Signal</keyword>
<dbReference type="RefSeq" id="WP_115133419.1">
    <property type="nucleotide sequence ID" value="NZ_JAUNKT010000065.1"/>
</dbReference>
<accession>A0A378WFA4</accession>
<dbReference type="PROSITE" id="PS51257">
    <property type="entry name" value="PROKAR_LIPOPROTEIN"/>
    <property type="match status" value="1"/>
</dbReference>
<protein>
    <recommendedName>
        <fullName evidence="4">Lipoprotein</fullName>
    </recommendedName>
</protein>
<evidence type="ECO:0008006" key="4">
    <source>
        <dbReference type="Google" id="ProtNLM"/>
    </source>
</evidence>
<gene>
    <name evidence="2" type="ORF">NCTC12229_00512</name>
</gene>
<dbReference type="EMBL" id="UGRS01000001">
    <property type="protein sequence ID" value="SUA36100.1"/>
    <property type="molecule type" value="Genomic_DNA"/>
</dbReference>
<sequence>MYKTALTVCAALLLGACSGNSPGKSTFEKAINQHISQQGVCVPLTVKIETNGMAVQTLLGLNQIKIPDRNANGDKINQSAIAQMKILDSEGFYKKQSSETFEFPGTKNKTSIYVYELTEKGKGKIREEGLEPRFCIGTQKVEKINWFTEPTPSDGMTVSKVSYEARFETEKWAEKFLKEAGNGWKHPEATRTKTATLVKTNDGWRDIRELR</sequence>
<evidence type="ECO:0000313" key="2">
    <source>
        <dbReference type="EMBL" id="SUA36100.1"/>
    </source>
</evidence>